<dbReference type="PRINTS" id="PR00404">
    <property type="entry name" value="MADSDOMAIN"/>
</dbReference>
<proteinExistence type="predicted"/>
<evidence type="ECO:0000256" key="2">
    <source>
        <dbReference type="ARBA" id="ARBA00023015"/>
    </source>
</evidence>
<sequence length="293" mass="34393">MPNKRTQNYFRPRLPILAHYHPTSTLPRFIELLSPLLIQTIKSRLHCYTYTLTRAKEKKRPKQLQMGRGKIEIKKIENTTSRQVTYSKRRSGILKKARELTVLCDAQISIIMFSNTNKHYEYCSPSTDIKSMYDRYQQVTQTDLWSTQYEKMQNTLRQLKQVNDDLRKQIRQRTGAELEGLDMDKLRDLETDLDQSLTTVRNRKFSYIQTQTDTYKKKVKSSQEQYNTLTHNLVALEMKEEHPIYGYVDNNPSNYESALAMANGGAHMYGYRVLPSQPNLHEMGFGLHDLRLA</sequence>
<dbReference type="Proteomes" id="UP001140206">
    <property type="component" value="Chromosome 3"/>
</dbReference>
<dbReference type="InterPro" id="IPR036879">
    <property type="entry name" value="TF_MADSbox_sf"/>
</dbReference>
<feature type="domain" description="K-box" evidence="8">
    <location>
        <begin position="149"/>
        <end position="242"/>
    </location>
</feature>
<comment type="subcellular location">
    <subcellularLocation>
        <location evidence="1">Nucleus</location>
    </subcellularLocation>
</comment>
<dbReference type="InterPro" id="IPR002100">
    <property type="entry name" value="TF_MADSbox"/>
</dbReference>
<evidence type="ECO:0000256" key="3">
    <source>
        <dbReference type="ARBA" id="ARBA00023125"/>
    </source>
</evidence>
<keyword evidence="10" id="KW-1185">Reference proteome</keyword>
<dbReference type="SUPFAM" id="SSF55455">
    <property type="entry name" value="SRF-like"/>
    <property type="match status" value="1"/>
</dbReference>
<dbReference type="Gene3D" id="3.40.1810.10">
    <property type="entry name" value="Transcription factor, MADS-box"/>
    <property type="match status" value="1"/>
</dbReference>
<evidence type="ECO:0000256" key="6">
    <source>
        <dbReference type="SAM" id="Coils"/>
    </source>
</evidence>
<dbReference type="InterPro" id="IPR002487">
    <property type="entry name" value="TF_Kbox"/>
</dbReference>
<dbReference type="Pfam" id="PF01486">
    <property type="entry name" value="K-box"/>
    <property type="match status" value="1"/>
</dbReference>
<keyword evidence="5" id="KW-0539">Nucleus</keyword>
<accession>A0AAV8E2K5</accession>
<dbReference type="GO" id="GO:0003700">
    <property type="term" value="F:DNA-binding transcription factor activity"/>
    <property type="evidence" value="ECO:0007669"/>
    <property type="project" value="InterPro"/>
</dbReference>
<dbReference type="PROSITE" id="PS50066">
    <property type="entry name" value="MADS_BOX_2"/>
    <property type="match status" value="1"/>
</dbReference>
<evidence type="ECO:0000313" key="9">
    <source>
        <dbReference type="EMBL" id="KAJ4775297.1"/>
    </source>
</evidence>
<evidence type="ECO:0000259" key="7">
    <source>
        <dbReference type="PROSITE" id="PS50066"/>
    </source>
</evidence>
<dbReference type="GO" id="GO:0005634">
    <property type="term" value="C:nucleus"/>
    <property type="evidence" value="ECO:0007669"/>
    <property type="project" value="UniProtKB-SubCell"/>
</dbReference>
<dbReference type="GO" id="GO:0045944">
    <property type="term" value="P:positive regulation of transcription by RNA polymerase II"/>
    <property type="evidence" value="ECO:0007669"/>
    <property type="project" value="InterPro"/>
</dbReference>
<organism evidence="9 10">
    <name type="scientific">Rhynchospora pubera</name>
    <dbReference type="NCBI Taxonomy" id="906938"/>
    <lineage>
        <taxon>Eukaryota</taxon>
        <taxon>Viridiplantae</taxon>
        <taxon>Streptophyta</taxon>
        <taxon>Embryophyta</taxon>
        <taxon>Tracheophyta</taxon>
        <taxon>Spermatophyta</taxon>
        <taxon>Magnoliopsida</taxon>
        <taxon>Liliopsida</taxon>
        <taxon>Poales</taxon>
        <taxon>Cyperaceae</taxon>
        <taxon>Cyperoideae</taxon>
        <taxon>Rhynchosporeae</taxon>
        <taxon>Rhynchospora</taxon>
    </lineage>
</organism>
<dbReference type="EMBL" id="JAMFTS010000003">
    <property type="protein sequence ID" value="KAJ4775297.1"/>
    <property type="molecule type" value="Genomic_DNA"/>
</dbReference>
<dbReference type="InterPro" id="IPR033896">
    <property type="entry name" value="MEF2-like_N"/>
</dbReference>
<reference evidence="9" key="1">
    <citation type="submission" date="2022-08" db="EMBL/GenBank/DDBJ databases">
        <authorList>
            <person name="Marques A."/>
        </authorList>
    </citation>
    <scope>NUCLEOTIDE SEQUENCE</scope>
    <source>
        <strain evidence="9">RhyPub2mFocal</strain>
        <tissue evidence="9">Leaves</tissue>
    </source>
</reference>
<gene>
    <name evidence="9" type="ORF">LUZ62_059554</name>
</gene>
<keyword evidence="6" id="KW-0175">Coiled coil</keyword>
<dbReference type="SMART" id="SM00432">
    <property type="entry name" value="MADS"/>
    <property type="match status" value="1"/>
</dbReference>
<dbReference type="Pfam" id="PF00319">
    <property type="entry name" value="SRF-TF"/>
    <property type="match status" value="1"/>
</dbReference>
<evidence type="ECO:0000256" key="1">
    <source>
        <dbReference type="ARBA" id="ARBA00004123"/>
    </source>
</evidence>
<protein>
    <submittedName>
        <fullName evidence="9">MADS-box transcription factor</fullName>
    </submittedName>
</protein>
<dbReference type="PANTHER" id="PTHR48019">
    <property type="entry name" value="SERUM RESPONSE FACTOR HOMOLOG"/>
    <property type="match status" value="1"/>
</dbReference>
<dbReference type="GO" id="GO:0046983">
    <property type="term" value="F:protein dimerization activity"/>
    <property type="evidence" value="ECO:0007669"/>
    <property type="project" value="InterPro"/>
</dbReference>
<dbReference type="PROSITE" id="PS51297">
    <property type="entry name" value="K_BOX"/>
    <property type="match status" value="1"/>
</dbReference>
<dbReference type="GO" id="GO:0000977">
    <property type="term" value="F:RNA polymerase II transcription regulatory region sequence-specific DNA binding"/>
    <property type="evidence" value="ECO:0007669"/>
    <property type="project" value="InterPro"/>
</dbReference>
<evidence type="ECO:0000256" key="5">
    <source>
        <dbReference type="ARBA" id="ARBA00023242"/>
    </source>
</evidence>
<feature type="coiled-coil region" evidence="6">
    <location>
        <begin position="149"/>
        <end position="179"/>
    </location>
</feature>
<evidence type="ECO:0000313" key="10">
    <source>
        <dbReference type="Proteomes" id="UP001140206"/>
    </source>
</evidence>
<keyword evidence="2" id="KW-0805">Transcription regulation</keyword>
<feature type="domain" description="MADS-box" evidence="7">
    <location>
        <begin position="66"/>
        <end position="126"/>
    </location>
</feature>
<comment type="caution">
    <text evidence="9">The sequence shown here is derived from an EMBL/GenBank/DDBJ whole genome shotgun (WGS) entry which is preliminary data.</text>
</comment>
<name>A0AAV8E2K5_9POAL</name>
<evidence type="ECO:0000256" key="4">
    <source>
        <dbReference type="ARBA" id="ARBA00023163"/>
    </source>
</evidence>
<keyword evidence="3" id="KW-0238">DNA-binding</keyword>
<dbReference type="InterPro" id="IPR050142">
    <property type="entry name" value="MADS-box/MEF2_TF"/>
</dbReference>
<keyword evidence="4" id="KW-0804">Transcription</keyword>
<dbReference type="AlphaFoldDB" id="A0AAV8E2K5"/>
<dbReference type="CDD" id="cd00265">
    <property type="entry name" value="MADS_MEF2_like"/>
    <property type="match status" value="1"/>
</dbReference>
<evidence type="ECO:0000259" key="8">
    <source>
        <dbReference type="PROSITE" id="PS51297"/>
    </source>
</evidence>